<dbReference type="PRINTS" id="PR00080">
    <property type="entry name" value="SDRFAMILY"/>
</dbReference>
<gene>
    <name evidence="5" type="ORF">JOE57_001928</name>
</gene>
<reference evidence="5 6" key="1">
    <citation type="submission" date="2021-01" db="EMBL/GenBank/DDBJ databases">
        <title>Sequencing the genomes of 1000 actinobacteria strains.</title>
        <authorList>
            <person name="Klenk H.-P."/>
        </authorList>
    </citation>
    <scope>NUCLEOTIDE SEQUENCE [LARGE SCALE GENOMIC DNA]</scope>
    <source>
        <strain evidence="5 6">DSM 18662</strain>
    </source>
</reference>
<dbReference type="Proteomes" id="UP000704762">
    <property type="component" value="Unassembled WGS sequence"/>
</dbReference>
<comment type="similarity">
    <text evidence="1 3">Belongs to the short-chain dehydrogenases/reductases (SDR) family.</text>
</comment>
<feature type="domain" description="Ketoreductase" evidence="4">
    <location>
        <begin position="2"/>
        <end position="183"/>
    </location>
</feature>
<dbReference type="Pfam" id="PF00106">
    <property type="entry name" value="adh_short"/>
    <property type="match status" value="1"/>
</dbReference>
<dbReference type="SUPFAM" id="SSF51735">
    <property type="entry name" value="NAD(P)-binding Rossmann-fold domains"/>
    <property type="match status" value="1"/>
</dbReference>
<dbReference type="InterPro" id="IPR002347">
    <property type="entry name" value="SDR_fam"/>
</dbReference>
<dbReference type="Gene3D" id="3.40.50.720">
    <property type="entry name" value="NAD(P)-binding Rossmann-like Domain"/>
    <property type="match status" value="1"/>
</dbReference>
<evidence type="ECO:0000256" key="1">
    <source>
        <dbReference type="ARBA" id="ARBA00006484"/>
    </source>
</evidence>
<evidence type="ECO:0000313" key="6">
    <source>
        <dbReference type="Proteomes" id="UP000704762"/>
    </source>
</evidence>
<keyword evidence="6" id="KW-1185">Reference proteome</keyword>
<dbReference type="PANTHER" id="PTHR44196">
    <property type="entry name" value="DEHYDROGENASE/REDUCTASE SDR FAMILY MEMBER 7B"/>
    <property type="match status" value="1"/>
</dbReference>
<protein>
    <submittedName>
        <fullName evidence="5">Short-subunit dehydrogenase</fullName>
    </submittedName>
</protein>
<name>A0ABS2RJ57_9ACTN</name>
<evidence type="ECO:0000259" key="4">
    <source>
        <dbReference type="SMART" id="SM00822"/>
    </source>
</evidence>
<dbReference type="PIRSF" id="PIRSF000126">
    <property type="entry name" value="11-beta-HSD1"/>
    <property type="match status" value="1"/>
</dbReference>
<organism evidence="5 6">
    <name type="scientific">Microlunatus panaciterrae</name>
    <dbReference type="NCBI Taxonomy" id="400768"/>
    <lineage>
        <taxon>Bacteria</taxon>
        <taxon>Bacillati</taxon>
        <taxon>Actinomycetota</taxon>
        <taxon>Actinomycetes</taxon>
        <taxon>Propionibacteriales</taxon>
        <taxon>Propionibacteriaceae</taxon>
        <taxon>Microlunatus</taxon>
    </lineage>
</organism>
<dbReference type="SMART" id="SM00822">
    <property type="entry name" value="PKS_KR"/>
    <property type="match status" value="1"/>
</dbReference>
<dbReference type="PRINTS" id="PR00081">
    <property type="entry name" value="GDHRDH"/>
</dbReference>
<evidence type="ECO:0000256" key="2">
    <source>
        <dbReference type="ARBA" id="ARBA00023002"/>
    </source>
</evidence>
<dbReference type="InterPro" id="IPR057326">
    <property type="entry name" value="KR_dom"/>
</dbReference>
<dbReference type="RefSeq" id="WP_204917488.1">
    <property type="nucleotide sequence ID" value="NZ_BAAAQP010000002.1"/>
</dbReference>
<keyword evidence="2" id="KW-0560">Oxidoreductase</keyword>
<evidence type="ECO:0000313" key="5">
    <source>
        <dbReference type="EMBL" id="MBM7799007.1"/>
    </source>
</evidence>
<dbReference type="PANTHER" id="PTHR44196:SF2">
    <property type="entry name" value="SHORT-CHAIN DEHYDROGENASE-RELATED"/>
    <property type="match status" value="1"/>
</dbReference>
<proteinExistence type="inferred from homology"/>
<dbReference type="CDD" id="cd05233">
    <property type="entry name" value="SDR_c"/>
    <property type="match status" value="1"/>
</dbReference>
<evidence type="ECO:0000256" key="3">
    <source>
        <dbReference type="RuleBase" id="RU000363"/>
    </source>
</evidence>
<accession>A0ABS2RJ57</accession>
<sequence length="255" mass="27027">MATALVTGGTSGIGAAFARALAARGTNLVLVARNTERLAAMAAELSERYAVQVETLAADLANREDVDRVVARLTDAARPVDLLVNNAGFGVHSRLTDEDTSAHEHAMDVMCRAVLILGAAAGRTMRERGKGTIINVSSTAGFVAMGSYSAIKAWVTAYSESLAVELAGTGVTVTALCPGWVETEFHQRAGINAGSIPRQLWLDADQLVADCLRDAARGKVISIPSNRYKVLMTLARHAPRGAIRAVSRRLTSSRR</sequence>
<dbReference type="InterPro" id="IPR036291">
    <property type="entry name" value="NAD(P)-bd_dom_sf"/>
</dbReference>
<dbReference type="EMBL" id="JAFBCF010000001">
    <property type="protein sequence ID" value="MBM7799007.1"/>
    <property type="molecule type" value="Genomic_DNA"/>
</dbReference>
<comment type="caution">
    <text evidence="5">The sequence shown here is derived from an EMBL/GenBank/DDBJ whole genome shotgun (WGS) entry which is preliminary data.</text>
</comment>